<name>A0A5S3QNG9_9BACI</name>
<gene>
    <name evidence="1" type="ORF">FFL34_07860</name>
</gene>
<reference evidence="1 2" key="1">
    <citation type="submission" date="2019-05" db="EMBL/GenBank/DDBJ databases">
        <title>Genomic analysis of Lentibacillus sp. NKC220-2.</title>
        <authorList>
            <person name="Oh Y.J."/>
        </authorList>
    </citation>
    <scope>NUCLEOTIDE SEQUENCE [LARGE SCALE GENOMIC DNA]</scope>
    <source>
        <strain evidence="1 2">NKC220-2</strain>
    </source>
</reference>
<evidence type="ECO:0000313" key="2">
    <source>
        <dbReference type="Proteomes" id="UP000306980"/>
    </source>
</evidence>
<dbReference type="RefSeq" id="WP_138602955.1">
    <property type="nucleotide sequence ID" value="NZ_VCIA01000001.1"/>
</dbReference>
<evidence type="ECO:0000313" key="1">
    <source>
        <dbReference type="EMBL" id="TMN22046.1"/>
    </source>
</evidence>
<proteinExistence type="predicted"/>
<sequence>MSDFFKKGFLLGLGVAVTGKEKLEQKLQTLVDKGELTQDQAKNMLHEFTEKGELKTEEWNARSQEQMQELAKDLGLVTKDDIKKLESRMAELEAKLDEKA</sequence>
<comment type="caution">
    <text evidence="1">The sequence shown here is derived from an EMBL/GenBank/DDBJ whole genome shotgun (WGS) entry which is preliminary data.</text>
</comment>
<protein>
    <recommendedName>
        <fullName evidence="3">Polyhydroxyalkanoate synthesis regulator</fullName>
    </recommendedName>
</protein>
<dbReference type="EMBL" id="VCIA01000001">
    <property type="protein sequence ID" value="TMN22046.1"/>
    <property type="molecule type" value="Genomic_DNA"/>
</dbReference>
<dbReference type="OrthoDB" id="191894at2"/>
<dbReference type="NCBIfam" id="NF047773">
    <property type="entry name" value="phas_rel_Lepto"/>
    <property type="match status" value="1"/>
</dbReference>
<dbReference type="Proteomes" id="UP000306980">
    <property type="component" value="Unassembled WGS sequence"/>
</dbReference>
<dbReference type="AlphaFoldDB" id="A0A5S3QNG9"/>
<evidence type="ECO:0008006" key="3">
    <source>
        <dbReference type="Google" id="ProtNLM"/>
    </source>
</evidence>
<accession>A0A5S3QNG9</accession>
<organism evidence="1 2">
    <name type="scientific">Lentibacillus cibarius</name>
    <dbReference type="NCBI Taxonomy" id="2583219"/>
    <lineage>
        <taxon>Bacteria</taxon>
        <taxon>Bacillati</taxon>
        <taxon>Bacillota</taxon>
        <taxon>Bacilli</taxon>
        <taxon>Bacillales</taxon>
        <taxon>Bacillaceae</taxon>
        <taxon>Lentibacillus</taxon>
    </lineage>
</organism>